<evidence type="ECO:0000313" key="5">
    <source>
        <dbReference type="Proteomes" id="UP000187283"/>
    </source>
</evidence>
<keyword evidence="1" id="KW-0479">Metal-binding</keyword>
<dbReference type="GO" id="GO:0008270">
    <property type="term" value="F:zinc ion binding"/>
    <property type="evidence" value="ECO:0007669"/>
    <property type="project" value="UniProtKB-KW"/>
</dbReference>
<proteinExistence type="predicted"/>
<feature type="compositionally biased region" description="Basic and acidic residues" evidence="2">
    <location>
        <begin position="144"/>
        <end position="154"/>
    </location>
</feature>
<feature type="domain" description="CCHC-type" evidence="3">
    <location>
        <begin position="60"/>
        <end position="75"/>
    </location>
</feature>
<evidence type="ECO:0000256" key="1">
    <source>
        <dbReference type="PROSITE-ProRule" id="PRU00047"/>
    </source>
</evidence>
<keyword evidence="1" id="KW-0862">Zinc</keyword>
<evidence type="ECO:0000259" key="3">
    <source>
        <dbReference type="PROSITE" id="PS50158"/>
    </source>
</evidence>
<evidence type="ECO:0000256" key="2">
    <source>
        <dbReference type="SAM" id="MobiDB-lite"/>
    </source>
</evidence>
<evidence type="ECO:0000313" key="4">
    <source>
        <dbReference type="EMBL" id="OMJ17311.1"/>
    </source>
</evidence>
<keyword evidence="5" id="KW-1185">Reference proteome</keyword>
<organism evidence="4 5">
    <name type="scientific">Smittium culicis</name>
    <dbReference type="NCBI Taxonomy" id="133412"/>
    <lineage>
        <taxon>Eukaryota</taxon>
        <taxon>Fungi</taxon>
        <taxon>Fungi incertae sedis</taxon>
        <taxon>Zoopagomycota</taxon>
        <taxon>Kickxellomycotina</taxon>
        <taxon>Harpellomycetes</taxon>
        <taxon>Harpellales</taxon>
        <taxon>Legeriomycetaceae</taxon>
        <taxon>Smittium</taxon>
    </lineage>
</organism>
<keyword evidence="1" id="KW-0863">Zinc-finger</keyword>
<dbReference type="Proteomes" id="UP000187283">
    <property type="component" value="Unassembled WGS sequence"/>
</dbReference>
<comment type="caution">
    <text evidence="4">The sequence shown here is derived from an EMBL/GenBank/DDBJ whole genome shotgun (WGS) entry which is preliminary data.</text>
</comment>
<dbReference type="InterPro" id="IPR036875">
    <property type="entry name" value="Znf_CCHC_sf"/>
</dbReference>
<dbReference type="EMBL" id="LSSN01002085">
    <property type="protein sequence ID" value="OMJ17311.1"/>
    <property type="molecule type" value="Genomic_DNA"/>
</dbReference>
<dbReference type="Gene3D" id="4.10.60.10">
    <property type="entry name" value="Zinc finger, CCHC-type"/>
    <property type="match status" value="1"/>
</dbReference>
<dbReference type="InterPro" id="IPR001878">
    <property type="entry name" value="Znf_CCHC"/>
</dbReference>
<accession>A0A1R1XRQ2</accession>
<dbReference type="PROSITE" id="PS50158">
    <property type="entry name" value="ZF_CCHC"/>
    <property type="match status" value="1"/>
</dbReference>
<sequence>MVLTTEKVNPIENTGGSNNTVIYSKKEEDTEIQKLTKIVEDICIAVQGKNVNTSRKQYECYNCGGKCHISRYCPENMEIVYKKSDGDRGGEMVALFNTLKVRISEVICTTQFPSRKRLRIYELLNIPENSPYHNEVPGNNNYPKQEENRSDKMISPKKKGN</sequence>
<name>A0A1R1XRQ2_9FUNG</name>
<dbReference type="GO" id="GO:0003676">
    <property type="term" value="F:nucleic acid binding"/>
    <property type="evidence" value="ECO:0007669"/>
    <property type="project" value="InterPro"/>
</dbReference>
<feature type="region of interest" description="Disordered" evidence="2">
    <location>
        <begin position="132"/>
        <end position="161"/>
    </location>
</feature>
<dbReference type="SUPFAM" id="SSF57756">
    <property type="entry name" value="Retrovirus zinc finger-like domains"/>
    <property type="match status" value="1"/>
</dbReference>
<dbReference type="AlphaFoldDB" id="A0A1R1XRQ2"/>
<protein>
    <recommendedName>
        <fullName evidence="3">CCHC-type domain-containing protein</fullName>
    </recommendedName>
</protein>
<reference evidence="4 5" key="1">
    <citation type="submission" date="2017-01" db="EMBL/GenBank/DDBJ databases">
        <authorList>
            <person name="Mah S.A."/>
            <person name="Swanson W.J."/>
            <person name="Moy G.W."/>
            <person name="Vacquier V.D."/>
        </authorList>
    </citation>
    <scope>NUCLEOTIDE SEQUENCE [LARGE SCALE GENOMIC DNA]</scope>
    <source>
        <strain evidence="4 5">GSMNP</strain>
    </source>
</reference>
<feature type="compositionally biased region" description="Polar residues" evidence="2">
    <location>
        <begin position="132"/>
        <end position="143"/>
    </location>
</feature>
<gene>
    <name evidence="4" type="ORF">AYI70_g6061</name>
</gene>